<evidence type="ECO:0000256" key="1">
    <source>
        <dbReference type="ARBA" id="ARBA00001966"/>
    </source>
</evidence>
<proteinExistence type="predicted"/>
<dbReference type="SUPFAM" id="SSF54862">
    <property type="entry name" value="4Fe-4S ferredoxins"/>
    <property type="match status" value="1"/>
</dbReference>
<protein>
    <submittedName>
        <fullName evidence="9">Glycyl-radical enzyme activating protein</fullName>
    </submittedName>
</protein>
<evidence type="ECO:0000256" key="2">
    <source>
        <dbReference type="ARBA" id="ARBA00022485"/>
    </source>
</evidence>
<dbReference type="InterPro" id="IPR013785">
    <property type="entry name" value="Aldolase_TIM"/>
</dbReference>
<keyword evidence="3" id="KW-0949">S-adenosyl-L-methionine</keyword>
<keyword evidence="6" id="KW-0411">Iron-sulfur</keyword>
<evidence type="ECO:0000256" key="6">
    <source>
        <dbReference type="ARBA" id="ARBA00023014"/>
    </source>
</evidence>
<sequence>MSAEAVRGLVLNIQHFCTDDGPGIRTNVFLKFCSLHCKWCSNPESIGPKPEIAYDSRKCIGAKACGRCLKAPAPEGAFYVVEGEDTVRVNWDLAHEAGGELAALCPAGAISLFGRSMTVDEVLQEVEQDGTFYRESGGGITLSGGECLLQPDFSAALLREARNRGISTAIETAGNVPWEFMEKVLHHVDVMLHDHKLTDPVRHKLWTGADNSRILANFKKAYETFPDTKFIARTPLIPGVNDDEEHIRAVLAFIRPHANVVDYQLLPYHRFGASKYGFLGKVYELQDFSPPAQETLERLRAIIAESFGRAPAL</sequence>
<comment type="caution">
    <text evidence="9">The sequence shown here is derived from an EMBL/GenBank/DDBJ whole genome shotgun (WGS) entry which is preliminary data.</text>
</comment>
<feature type="domain" description="4Fe-4S ferredoxin-type" evidence="7">
    <location>
        <begin position="50"/>
        <end position="83"/>
    </location>
</feature>
<keyword evidence="2" id="KW-0004">4Fe-4S</keyword>
<dbReference type="Gene3D" id="3.20.20.70">
    <property type="entry name" value="Aldolase class I"/>
    <property type="match status" value="1"/>
</dbReference>
<dbReference type="SFLD" id="SFLDG01118">
    <property type="entry name" value="activating_enzymes__group_2"/>
    <property type="match status" value="1"/>
</dbReference>
<dbReference type="NCBIfam" id="TIGR02494">
    <property type="entry name" value="PFLE_PFLC"/>
    <property type="match status" value="1"/>
</dbReference>
<dbReference type="PANTHER" id="PTHR30352:SF4">
    <property type="entry name" value="PYRUVATE FORMATE-LYASE 2-ACTIVATING ENZYME"/>
    <property type="match status" value="1"/>
</dbReference>
<dbReference type="InterPro" id="IPR007197">
    <property type="entry name" value="rSAM"/>
</dbReference>
<dbReference type="InterPro" id="IPR017896">
    <property type="entry name" value="4Fe4S_Fe-S-bd"/>
</dbReference>
<dbReference type="Pfam" id="PF04055">
    <property type="entry name" value="Radical_SAM"/>
    <property type="match status" value="1"/>
</dbReference>
<dbReference type="Proteomes" id="UP001205890">
    <property type="component" value="Unassembled WGS sequence"/>
</dbReference>
<accession>A0ABT1LD24</accession>
<feature type="domain" description="Radical SAM core" evidence="8">
    <location>
        <begin position="19"/>
        <end position="309"/>
    </location>
</feature>
<evidence type="ECO:0000259" key="7">
    <source>
        <dbReference type="PROSITE" id="PS51379"/>
    </source>
</evidence>
<evidence type="ECO:0000256" key="4">
    <source>
        <dbReference type="ARBA" id="ARBA00022723"/>
    </source>
</evidence>
<dbReference type="InterPro" id="IPR040074">
    <property type="entry name" value="BssD/PflA/YjjW"/>
</dbReference>
<comment type="cofactor">
    <cofactor evidence="1">
        <name>[4Fe-4S] cluster</name>
        <dbReference type="ChEBI" id="CHEBI:49883"/>
    </cofactor>
</comment>
<dbReference type="RefSeq" id="WP_254742804.1">
    <property type="nucleotide sequence ID" value="NZ_JANCLU010000011.1"/>
</dbReference>
<dbReference type="PROSITE" id="PS51918">
    <property type="entry name" value="RADICAL_SAM"/>
    <property type="match status" value="1"/>
</dbReference>
<gene>
    <name evidence="9" type="ORF">NK718_12840</name>
</gene>
<keyword evidence="10" id="KW-1185">Reference proteome</keyword>
<dbReference type="SFLD" id="SFLDS00029">
    <property type="entry name" value="Radical_SAM"/>
    <property type="match status" value="1"/>
</dbReference>
<evidence type="ECO:0000313" key="9">
    <source>
        <dbReference type="EMBL" id="MCP8939404.1"/>
    </source>
</evidence>
<organism evidence="9 10">
    <name type="scientific">Alsobacter ponti</name>
    <dbReference type="NCBI Taxonomy" id="2962936"/>
    <lineage>
        <taxon>Bacteria</taxon>
        <taxon>Pseudomonadati</taxon>
        <taxon>Pseudomonadota</taxon>
        <taxon>Alphaproteobacteria</taxon>
        <taxon>Hyphomicrobiales</taxon>
        <taxon>Alsobacteraceae</taxon>
        <taxon>Alsobacter</taxon>
    </lineage>
</organism>
<name>A0ABT1LD24_9HYPH</name>
<dbReference type="PROSITE" id="PS51379">
    <property type="entry name" value="4FE4S_FER_2"/>
    <property type="match status" value="1"/>
</dbReference>
<dbReference type="InterPro" id="IPR058240">
    <property type="entry name" value="rSAM_sf"/>
</dbReference>
<keyword evidence="5" id="KW-0408">Iron</keyword>
<dbReference type="PANTHER" id="PTHR30352">
    <property type="entry name" value="PYRUVATE FORMATE-LYASE-ACTIVATING ENZYME"/>
    <property type="match status" value="1"/>
</dbReference>
<evidence type="ECO:0000256" key="5">
    <source>
        <dbReference type="ARBA" id="ARBA00023004"/>
    </source>
</evidence>
<evidence type="ECO:0000259" key="8">
    <source>
        <dbReference type="PROSITE" id="PS51918"/>
    </source>
</evidence>
<dbReference type="InterPro" id="IPR012839">
    <property type="entry name" value="Organic_radical_activase"/>
</dbReference>
<evidence type="ECO:0000313" key="10">
    <source>
        <dbReference type="Proteomes" id="UP001205890"/>
    </source>
</evidence>
<dbReference type="InterPro" id="IPR034457">
    <property type="entry name" value="Organic_radical-activating"/>
</dbReference>
<dbReference type="SUPFAM" id="SSF102114">
    <property type="entry name" value="Radical SAM enzymes"/>
    <property type="match status" value="1"/>
</dbReference>
<reference evidence="9 10" key="1">
    <citation type="submission" date="2022-07" db="EMBL/GenBank/DDBJ databases">
        <authorList>
            <person name="Li W.-J."/>
            <person name="Deng Q.-Q."/>
        </authorList>
    </citation>
    <scope>NUCLEOTIDE SEQUENCE [LARGE SCALE GENOMIC DNA]</scope>
    <source>
        <strain evidence="9 10">SYSU M60028</strain>
    </source>
</reference>
<dbReference type="PIRSF" id="PIRSF000371">
    <property type="entry name" value="PFL_act_enz"/>
    <property type="match status" value="1"/>
</dbReference>
<dbReference type="SFLD" id="SFLDG01066">
    <property type="entry name" value="organic_radical-activating_enz"/>
    <property type="match status" value="1"/>
</dbReference>
<dbReference type="EMBL" id="JANCLU010000011">
    <property type="protein sequence ID" value="MCP8939404.1"/>
    <property type="molecule type" value="Genomic_DNA"/>
</dbReference>
<evidence type="ECO:0000256" key="3">
    <source>
        <dbReference type="ARBA" id="ARBA00022691"/>
    </source>
</evidence>
<keyword evidence="4" id="KW-0479">Metal-binding</keyword>